<dbReference type="InterPro" id="IPR000182">
    <property type="entry name" value="GNAT_dom"/>
</dbReference>
<dbReference type="PANTHER" id="PTHR43792">
    <property type="entry name" value="GNAT FAMILY, PUTATIVE (AFU_ORTHOLOGUE AFUA_3G00765)-RELATED-RELATED"/>
    <property type="match status" value="1"/>
</dbReference>
<reference evidence="2 3" key="1">
    <citation type="submission" date="2013-11" db="EMBL/GenBank/DDBJ databases">
        <title>Complete genome sequence of Rhizobium gallicum bv. gallicum R602.</title>
        <authorList>
            <person name="Bustos P."/>
            <person name="Santamaria R.I."/>
            <person name="Lozano L."/>
            <person name="Acosta J.L."/>
            <person name="Ormeno-Orrillo E."/>
            <person name="Rogel M.A."/>
            <person name="Romero D."/>
            <person name="Cevallos M.A."/>
            <person name="Martinez-Romero E."/>
            <person name="Gonzalez V."/>
        </authorList>
    </citation>
    <scope>NUCLEOTIDE SEQUENCE [LARGE SCALE GENOMIC DNA]</scope>
    <source>
        <strain evidence="2 3">R602</strain>
    </source>
</reference>
<dbReference type="HOGENOM" id="CLU_013985_3_1_5"/>
<protein>
    <submittedName>
        <fullName evidence="2">GCN5-related N-acetyltransferase protein</fullName>
    </submittedName>
</protein>
<evidence type="ECO:0000313" key="3">
    <source>
        <dbReference type="Proteomes" id="UP000031368"/>
    </source>
</evidence>
<dbReference type="Gene3D" id="3.40.630.30">
    <property type="match status" value="1"/>
</dbReference>
<proteinExistence type="predicted"/>
<accession>A0A0B4X5E3</accession>
<dbReference type="RefSeq" id="WP_039845303.1">
    <property type="nucleotide sequence ID" value="NZ_CP006877.1"/>
</dbReference>
<gene>
    <name evidence="2" type="ORF">RGR602_CH02443</name>
</gene>
<dbReference type="InterPro" id="IPR016181">
    <property type="entry name" value="Acyl_CoA_acyltransferase"/>
</dbReference>
<dbReference type="AlphaFoldDB" id="A0A0B4X5E3"/>
<dbReference type="Proteomes" id="UP000031368">
    <property type="component" value="Chromosome"/>
</dbReference>
<dbReference type="InterPro" id="IPR051531">
    <property type="entry name" value="N-acetyltransferase"/>
</dbReference>
<dbReference type="Pfam" id="PF13302">
    <property type="entry name" value="Acetyltransf_3"/>
    <property type="match status" value="1"/>
</dbReference>
<name>A0A0B4X5E3_9HYPH</name>
<dbReference type="SUPFAM" id="SSF55729">
    <property type="entry name" value="Acyl-CoA N-acyltransferases (Nat)"/>
    <property type="match status" value="1"/>
</dbReference>
<evidence type="ECO:0000313" key="2">
    <source>
        <dbReference type="EMBL" id="AJD41768.1"/>
    </source>
</evidence>
<dbReference type="PROSITE" id="PS51186">
    <property type="entry name" value="GNAT"/>
    <property type="match status" value="1"/>
</dbReference>
<dbReference type="PANTHER" id="PTHR43792:SF1">
    <property type="entry name" value="N-ACETYLTRANSFERASE DOMAIN-CONTAINING PROTEIN"/>
    <property type="match status" value="1"/>
</dbReference>
<feature type="domain" description="N-acetyltransferase" evidence="1">
    <location>
        <begin position="10"/>
        <end position="181"/>
    </location>
</feature>
<organism evidence="2 3">
    <name type="scientific">Rhizobium gallicum bv. gallicum R602sp</name>
    <dbReference type="NCBI Taxonomy" id="1041138"/>
    <lineage>
        <taxon>Bacteria</taxon>
        <taxon>Pseudomonadati</taxon>
        <taxon>Pseudomonadota</taxon>
        <taxon>Alphaproteobacteria</taxon>
        <taxon>Hyphomicrobiales</taxon>
        <taxon>Rhizobiaceae</taxon>
        <taxon>Rhizobium/Agrobacterium group</taxon>
        <taxon>Rhizobium</taxon>
    </lineage>
</organism>
<keyword evidence="3" id="KW-1185">Reference proteome</keyword>
<sequence>MTVIATTDRLLLRNWTDADRPLFHEINSDPEVMEFFAFRRDRAEADSMLENIRNAIAKAGLGFYAMALKETDEPIGFCGLWRPELEPFLPADTIEIGWRLAKRHWGKGYVTEAGEASLRHGFTQFNPPEIVSFAVADNHRSTAVMRRLGLHHDPDRDFDHPRIPDTHPHLKRHVLYAISRQQWERKIV</sequence>
<dbReference type="GO" id="GO:0016747">
    <property type="term" value="F:acyltransferase activity, transferring groups other than amino-acyl groups"/>
    <property type="evidence" value="ECO:0007669"/>
    <property type="project" value="InterPro"/>
</dbReference>
<keyword evidence="2" id="KW-0808">Transferase</keyword>
<dbReference type="EMBL" id="CP006877">
    <property type="protein sequence ID" value="AJD41768.1"/>
    <property type="molecule type" value="Genomic_DNA"/>
</dbReference>
<dbReference type="KEGG" id="rga:RGR602_CH02443"/>
<evidence type="ECO:0000259" key="1">
    <source>
        <dbReference type="PROSITE" id="PS51186"/>
    </source>
</evidence>